<comment type="caution">
    <text evidence="1">The sequence shown here is derived from an EMBL/GenBank/DDBJ whole genome shotgun (WGS) entry which is preliminary data.</text>
</comment>
<evidence type="ECO:0000313" key="2">
    <source>
        <dbReference type="Proteomes" id="UP000234474"/>
    </source>
</evidence>
<dbReference type="EMBL" id="MSZS01000005">
    <property type="protein sequence ID" value="PKX93464.1"/>
    <property type="molecule type" value="Genomic_DNA"/>
</dbReference>
<organism evidence="1 2">
    <name type="scientific">Aspergillus novofumigatus (strain IBT 16806)</name>
    <dbReference type="NCBI Taxonomy" id="1392255"/>
    <lineage>
        <taxon>Eukaryota</taxon>
        <taxon>Fungi</taxon>
        <taxon>Dikarya</taxon>
        <taxon>Ascomycota</taxon>
        <taxon>Pezizomycotina</taxon>
        <taxon>Eurotiomycetes</taxon>
        <taxon>Eurotiomycetidae</taxon>
        <taxon>Eurotiales</taxon>
        <taxon>Aspergillaceae</taxon>
        <taxon>Aspergillus</taxon>
        <taxon>Aspergillus subgen. Fumigati</taxon>
    </lineage>
</organism>
<dbReference type="AlphaFoldDB" id="A0A2I1C761"/>
<protein>
    <submittedName>
        <fullName evidence="1">Uncharacterized protein</fullName>
    </submittedName>
</protein>
<sequence length="81" mass="8879">MSVTRTYSLSAFAVGAIVGGTSAYRYTMAKYRVPQNINLIVSIYHCLVISSDAPEATATSFWACCRTGETKYKKILIGMET</sequence>
<dbReference type="VEuPathDB" id="FungiDB:P174DRAFT_234762"/>
<keyword evidence="2" id="KW-1185">Reference proteome</keyword>
<proteinExistence type="predicted"/>
<accession>A0A2I1C761</accession>
<dbReference type="GeneID" id="36528739"/>
<evidence type="ECO:0000313" key="1">
    <source>
        <dbReference type="EMBL" id="PKX93464.1"/>
    </source>
</evidence>
<name>A0A2I1C761_ASPN1</name>
<gene>
    <name evidence="1" type="ORF">P174DRAFT_234762</name>
</gene>
<dbReference type="Proteomes" id="UP000234474">
    <property type="component" value="Unassembled WGS sequence"/>
</dbReference>
<reference evidence="2" key="1">
    <citation type="journal article" date="2018" name="Proc. Natl. Acad. Sci. U.S.A.">
        <title>Linking secondary metabolites to gene clusters through genome sequencing of six diverse Aspergillus species.</title>
        <authorList>
            <person name="Kaerboelling I."/>
            <person name="Vesth T.C."/>
            <person name="Frisvad J.C."/>
            <person name="Nybo J.L."/>
            <person name="Theobald S."/>
            <person name="Kuo A."/>
            <person name="Bowyer P."/>
            <person name="Matsuda Y."/>
            <person name="Mondo S."/>
            <person name="Lyhne E.K."/>
            <person name="Kogle M.E."/>
            <person name="Clum A."/>
            <person name="Lipzen A."/>
            <person name="Salamov A."/>
            <person name="Ngan C.Y."/>
            <person name="Daum C."/>
            <person name="Chiniquy J."/>
            <person name="Barry K."/>
            <person name="LaButti K."/>
            <person name="Haridas S."/>
            <person name="Simmons B.A."/>
            <person name="Magnuson J.K."/>
            <person name="Mortensen U.H."/>
            <person name="Larsen T.O."/>
            <person name="Grigoriev I.V."/>
            <person name="Baker S.E."/>
            <person name="Andersen M.R."/>
        </authorList>
    </citation>
    <scope>NUCLEOTIDE SEQUENCE [LARGE SCALE GENOMIC DNA]</scope>
    <source>
        <strain evidence="2">IBT 16806</strain>
    </source>
</reference>
<dbReference type="RefSeq" id="XP_024682059.1">
    <property type="nucleotide sequence ID" value="XM_024821413.1"/>
</dbReference>